<dbReference type="EMBL" id="PP272571">
    <property type="protein sequence ID" value="WZI33276.1"/>
    <property type="molecule type" value="Viral_cRNA"/>
</dbReference>
<accession>A0AB38ZJW6</accession>
<dbReference type="GO" id="GO:0006351">
    <property type="term" value="P:DNA-templated transcription"/>
    <property type="evidence" value="ECO:0007669"/>
    <property type="project" value="InterPro"/>
</dbReference>
<dbReference type="GO" id="GO:0003723">
    <property type="term" value="F:RNA binding"/>
    <property type="evidence" value="ECO:0007669"/>
    <property type="project" value="InterPro"/>
</dbReference>
<dbReference type="InterPro" id="IPR043128">
    <property type="entry name" value="Rev_trsase/Diguanyl_cyclase"/>
</dbReference>
<feature type="domain" description="RdRp catalytic" evidence="4">
    <location>
        <begin position="213"/>
        <end position="341"/>
    </location>
</feature>
<keyword evidence="3" id="KW-0693">Viral RNA replication</keyword>
<name>A0AB38ZJW6_9VIRU</name>
<evidence type="ECO:0000259" key="4">
    <source>
        <dbReference type="PROSITE" id="PS50507"/>
    </source>
</evidence>
<dbReference type="GO" id="GO:0039694">
    <property type="term" value="P:viral RNA genome replication"/>
    <property type="evidence" value="ECO:0007669"/>
    <property type="project" value="InterPro"/>
</dbReference>
<evidence type="ECO:0000256" key="3">
    <source>
        <dbReference type="ARBA" id="ARBA00022953"/>
    </source>
</evidence>
<organism evidence="5">
    <name type="scientific">Crocidura lasiura ribovirus 6</name>
    <dbReference type="NCBI Taxonomy" id="3139502"/>
    <lineage>
        <taxon>Viruses</taxon>
        <taxon>Riboviria</taxon>
    </lineage>
</organism>
<reference evidence="5" key="1">
    <citation type="journal article" date="2024" name="NPJ Biofilms Microbiomes">
        <title>Decoding the RNA viromes in shrew lungs along the eastern coast of China.</title>
        <authorList>
            <person name="Zhang J.T."/>
            <person name="Hu Z.Y."/>
            <person name="Tang F."/>
            <person name="Liu Y.T."/>
            <person name="Tan W.L."/>
            <person name="Ma X.F."/>
            <person name="Zhang Y.F."/>
            <person name="Si G.Q."/>
            <person name="Zhang L."/>
            <person name="Zhang M.Q."/>
            <person name="Peng C."/>
            <person name="Fu B.K."/>
            <person name="Fang L.Q."/>
            <person name="Zhang X.A."/>
            <person name="Liu W."/>
        </authorList>
    </citation>
    <scope>NUCLEOTIDE SEQUENCE</scope>
    <source>
        <strain evidence="5">Ribo_18</strain>
    </source>
</reference>
<evidence type="ECO:0000313" key="5">
    <source>
        <dbReference type="EMBL" id="WZI33276.1"/>
    </source>
</evidence>
<proteinExistence type="predicted"/>
<evidence type="ECO:0000256" key="2">
    <source>
        <dbReference type="ARBA" id="ARBA00022695"/>
    </source>
</evidence>
<evidence type="ECO:0000256" key="1">
    <source>
        <dbReference type="ARBA" id="ARBA00022679"/>
    </source>
</evidence>
<dbReference type="Pfam" id="PF00680">
    <property type="entry name" value="RdRP_1"/>
    <property type="match status" value="1"/>
</dbReference>
<dbReference type="InterPro" id="IPR001205">
    <property type="entry name" value="RNA-dir_pol_C"/>
</dbReference>
<protein>
    <submittedName>
        <fullName evidence="5">RNA-dependent RNA polymerase</fullName>
    </submittedName>
</protein>
<dbReference type="PROSITE" id="PS50507">
    <property type="entry name" value="RDRP_SSRNA_POS"/>
    <property type="match status" value="1"/>
</dbReference>
<keyword evidence="1" id="KW-0808">Transferase</keyword>
<keyword evidence="5" id="KW-0696">RNA-directed RNA polymerase</keyword>
<dbReference type="GO" id="GO:0003968">
    <property type="term" value="F:RNA-directed RNA polymerase activity"/>
    <property type="evidence" value="ECO:0007669"/>
    <property type="project" value="UniProtKB-KW"/>
</dbReference>
<dbReference type="InterPro" id="IPR007094">
    <property type="entry name" value="RNA-dir_pol_PSvirus"/>
</dbReference>
<keyword evidence="2" id="KW-0548">Nucleotidyltransferase</keyword>
<dbReference type="Gene3D" id="3.30.70.270">
    <property type="match status" value="1"/>
</dbReference>
<reference evidence="5" key="2">
    <citation type="submission" date="2024-01" db="EMBL/GenBank/DDBJ databases">
        <authorList>
            <person name="Zhang X.-A."/>
            <person name="Zhang J.-T."/>
            <person name="Hu Z.-Y."/>
            <person name="Liu W."/>
        </authorList>
    </citation>
    <scope>NUCLEOTIDE SEQUENCE</scope>
    <source>
        <strain evidence="5">Ribo_18</strain>
    </source>
</reference>
<dbReference type="InterPro" id="IPR043502">
    <property type="entry name" value="DNA/RNA_pol_sf"/>
</dbReference>
<sequence>MAFIGYAAGFSQRHMSKVESPYCPYEATLRTGNLVRSPVTLELIENDILEFNGPYIPRPDSNLFDAVVRDAYKAFGLPTLVNPIHLNDLAYMPMDTDGSSPGLPWKEYGFRTKGEVKRDPHAWNSIRTFWHRVKYGSPPAPPDCAAYLRAHLVEEGKQKVRAVWGYPATISFQEACFAIPLINAYKIKGPIAYGYETARGGCRKLAARFAKHSNFLSSDYRKFDKTIPSWLIRIAFDILCSNIDFTKYQDVGVPHSRSLHQAWLYLVDYFIRTPVRLCNGRRYRKNRGVASGSYFTQLVDSIVNWIVTTYSIRSQQVKVEDILVMGDDSLVATNEPVDMQRFASKAAECGMIINTDKTQSSSNVHELKFLGYYINYGVPKRDAIDLWAALRFPERPDYTFNDFASRTLGLMIANFGVDYDFDLCCRNILNVRSYRVVYSPHLKRFLKILGIDALPSEPPSVFRLGLMRY</sequence>
<dbReference type="SUPFAM" id="SSF56672">
    <property type="entry name" value="DNA/RNA polymerases"/>
    <property type="match status" value="1"/>
</dbReference>